<feature type="transmembrane region" description="Helical" evidence="1">
    <location>
        <begin position="12"/>
        <end position="32"/>
    </location>
</feature>
<feature type="transmembrane region" description="Helical" evidence="1">
    <location>
        <begin position="44"/>
        <end position="67"/>
    </location>
</feature>
<proteinExistence type="predicted"/>
<feature type="transmembrane region" description="Helical" evidence="1">
    <location>
        <begin position="112"/>
        <end position="133"/>
    </location>
</feature>
<feature type="transmembrane region" description="Helical" evidence="1">
    <location>
        <begin position="79"/>
        <end position="100"/>
    </location>
</feature>
<keyword evidence="3" id="KW-1185">Reference proteome</keyword>
<evidence type="ECO:0000313" key="2">
    <source>
        <dbReference type="EMBL" id="KAF2028874.1"/>
    </source>
</evidence>
<sequence>MAYDYALRILTLLTTGLATPLLIATTIVSFQVSNSRWHYNRRTVTVFPFAFIAFAMTTVASTIALIYNRRHGRMPNFRFALIDFAASLVYVGLLIPIWAVEIRQLRDPGFGLLAGYTTSPMIVNMFVHMYIFARNAQFLWSWLFNEREHECPNCRSRFVATTTPETLQVGKSGERYSLLRGEDYLDEDAAAYADVRTSEDQVGVKANDEDVENQKGKGAIKI</sequence>
<evidence type="ECO:0000313" key="3">
    <source>
        <dbReference type="Proteomes" id="UP000799777"/>
    </source>
</evidence>
<dbReference type="Proteomes" id="UP000799777">
    <property type="component" value="Unassembled WGS sequence"/>
</dbReference>
<comment type="caution">
    <text evidence="2">The sequence shown here is derived from an EMBL/GenBank/DDBJ whole genome shotgun (WGS) entry which is preliminary data.</text>
</comment>
<keyword evidence="1" id="KW-1133">Transmembrane helix</keyword>
<keyword evidence="1" id="KW-0472">Membrane</keyword>
<protein>
    <submittedName>
        <fullName evidence="2">Uncharacterized protein</fullName>
    </submittedName>
</protein>
<gene>
    <name evidence="2" type="ORF">EK21DRAFT_101492</name>
</gene>
<dbReference type="AlphaFoldDB" id="A0A9P4LME1"/>
<dbReference type="EMBL" id="ML978207">
    <property type="protein sequence ID" value="KAF2028874.1"/>
    <property type="molecule type" value="Genomic_DNA"/>
</dbReference>
<name>A0A9P4LME1_9PLEO</name>
<organism evidence="2 3">
    <name type="scientific">Setomelanomma holmii</name>
    <dbReference type="NCBI Taxonomy" id="210430"/>
    <lineage>
        <taxon>Eukaryota</taxon>
        <taxon>Fungi</taxon>
        <taxon>Dikarya</taxon>
        <taxon>Ascomycota</taxon>
        <taxon>Pezizomycotina</taxon>
        <taxon>Dothideomycetes</taxon>
        <taxon>Pleosporomycetidae</taxon>
        <taxon>Pleosporales</taxon>
        <taxon>Pleosporineae</taxon>
        <taxon>Phaeosphaeriaceae</taxon>
        <taxon>Setomelanomma</taxon>
    </lineage>
</organism>
<evidence type="ECO:0000256" key="1">
    <source>
        <dbReference type="SAM" id="Phobius"/>
    </source>
</evidence>
<accession>A0A9P4LME1</accession>
<keyword evidence="1" id="KW-0812">Transmembrane</keyword>
<reference evidence="2" key="1">
    <citation type="journal article" date="2020" name="Stud. Mycol.">
        <title>101 Dothideomycetes genomes: a test case for predicting lifestyles and emergence of pathogens.</title>
        <authorList>
            <person name="Haridas S."/>
            <person name="Albert R."/>
            <person name="Binder M."/>
            <person name="Bloem J."/>
            <person name="Labutti K."/>
            <person name="Salamov A."/>
            <person name="Andreopoulos B."/>
            <person name="Baker S."/>
            <person name="Barry K."/>
            <person name="Bills G."/>
            <person name="Bluhm B."/>
            <person name="Cannon C."/>
            <person name="Castanera R."/>
            <person name="Culley D."/>
            <person name="Daum C."/>
            <person name="Ezra D."/>
            <person name="Gonzalez J."/>
            <person name="Henrissat B."/>
            <person name="Kuo A."/>
            <person name="Liang C."/>
            <person name="Lipzen A."/>
            <person name="Lutzoni F."/>
            <person name="Magnuson J."/>
            <person name="Mondo S."/>
            <person name="Nolan M."/>
            <person name="Ohm R."/>
            <person name="Pangilinan J."/>
            <person name="Park H.-J."/>
            <person name="Ramirez L."/>
            <person name="Alfaro M."/>
            <person name="Sun H."/>
            <person name="Tritt A."/>
            <person name="Yoshinaga Y."/>
            <person name="Zwiers L.-H."/>
            <person name="Turgeon B."/>
            <person name="Goodwin S."/>
            <person name="Spatafora J."/>
            <person name="Crous P."/>
            <person name="Grigoriev I."/>
        </authorList>
    </citation>
    <scope>NUCLEOTIDE SEQUENCE</scope>
    <source>
        <strain evidence="2">CBS 110217</strain>
    </source>
</reference>
<dbReference type="OrthoDB" id="5241710at2759"/>